<dbReference type="Proteomes" id="UP000784294">
    <property type="component" value="Unassembled WGS sequence"/>
</dbReference>
<accession>A0A448XRI0</accession>
<evidence type="ECO:0000313" key="2">
    <source>
        <dbReference type="Proteomes" id="UP000784294"/>
    </source>
</evidence>
<name>A0A448XRI0_9PLAT</name>
<organism evidence="1 2">
    <name type="scientific">Protopolystoma xenopodis</name>
    <dbReference type="NCBI Taxonomy" id="117903"/>
    <lineage>
        <taxon>Eukaryota</taxon>
        <taxon>Metazoa</taxon>
        <taxon>Spiralia</taxon>
        <taxon>Lophotrochozoa</taxon>
        <taxon>Platyhelminthes</taxon>
        <taxon>Monogenea</taxon>
        <taxon>Polyopisthocotylea</taxon>
        <taxon>Polystomatidea</taxon>
        <taxon>Polystomatidae</taxon>
        <taxon>Protopolystoma</taxon>
    </lineage>
</organism>
<dbReference type="EMBL" id="CAAALY010279180">
    <property type="protein sequence ID" value="VEL43153.1"/>
    <property type="molecule type" value="Genomic_DNA"/>
</dbReference>
<dbReference type="AlphaFoldDB" id="A0A448XRI0"/>
<protein>
    <submittedName>
        <fullName evidence="1">Uncharacterized protein</fullName>
    </submittedName>
</protein>
<proteinExistence type="predicted"/>
<sequence>MYDVCCMGWVVEWQLHNHVELGPSDGMTACCWANQQHEYASNLLTGSLRAQLSPQPSDTHTCTLMEAHVCEADEQILRHTLEIT</sequence>
<keyword evidence="2" id="KW-1185">Reference proteome</keyword>
<evidence type="ECO:0000313" key="1">
    <source>
        <dbReference type="EMBL" id="VEL43153.1"/>
    </source>
</evidence>
<gene>
    <name evidence="1" type="ORF">PXEA_LOCUS36593</name>
</gene>
<comment type="caution">
    <text evidence="1">The sequence shown here is derived from an EMBL/GenBank/DDBJ whole genome shotgun (WGS) entry which is preliminary data.</text>
</comment>
<reference evidence="1" key="1">
    <citation type="submission" date="2018-11" db="EMBL/GenBank/DDBJ databases">
        <authorList>
            <consortium name="Pathogen Informatics"/>
        </authorList>
    </citation>
    <scope>NUCLEOTIDE SEQUENCE</scope>
</reference>